<dbReference type="PANTHER" id="PTHR30383">
    <property type="entry name" value="THIOESTERASE 1/PROTEASE 1/LYSOPHOSPHOLIPASE L1"/>
    <property type="match status" value="1"/>
</dbReference>
<evidence type="ECO:0000259" key="1">
    <source>
        <dbReference type="Pfam" id="PF13472"/>
    </source>
</evidence>
<dbReference type="Gene3D" id="3.40.50.1110">
    <property type="entry name" value="SGNH hydrolase"/>
    <property type="match status" value="1"/>
</dbReference>
<protein>
    <submittedName>
        <fullName evidence="2">Arylesterase</fullName>
    </submittedName>
</protein>
<dbReference type="InterPro" id="IPR051532">
    <property type="entry name" value="Ester_Hydrolysis_Enzymes"/>
</dbReference>
<dbReference type="InterPro" id="IPR036514">
    <property type="entry name" value="SGNH_hydro_sf"/>
</dbReference>
<dbReference type="Proteomes" id="UP000604481">
    <property type="component" value="Unassembled WGS sequence"/>
</dbReference>
<dbReference type="PANTHER" id="PTHR30383:SF24">
    <property type="entry name" value="THIOESTERASE 1_PROTEASE 1_LYSOPHOSPHOLIPASE L1"/>
    <property type="match status" value="1"/>
</dbReference>
<accession>A0A8J7K7U8</accession>
<dbReference type="AlphaFoldDB" id="A0A8J7K7U8"/>
<keyword evidence="3" id="KW-1185">Reference proteome</keyword>
<evidence type="ECO:0000313" key="2">
    <source>
        <dbReference type="EMBL" id="MBE9608623.1"/>
    </source>
</evidence>
<dbReference type="EMBL" id="JADFUA010000002">
    <property type="protein sequence ID" value="MBE9608623.1"/>
    <property type="molecule type" value="Genomic_DNA"/>
</dbReference>
<dbReference type="Pfam" id="PF13472">
    <property type="entry name" value="Lipase_GDSL_2"/>
    <property type="match status" value="1"/>
</dbReference>
<reference evidence="2 3" key="1">
    <citation type="submission" date="2020-10" db="EMBL/GenBank/DDBJ databases">
        <title>The genome sequence of Chitinilyticum litopenaei 4Y14.</title>
        <authorList>
            <person name="Liu Y."/>
        </authorList>
    </citation>
    <scope>NUCLEOTIDE SEQUENCE [LARGE SCALE GENOMIC DNA]</scope>
    <source>
        <strain evidence="2 3">4Y14</strain>
    </source>
</reference>
<dbReference type="InterPro" id="IPR013830">
    <property type="entry name" value="SGNH_hydro"/>
</dbReference>
<feature type="domain" description="SGNH hydrolase-type esterase" evidence="1">
    <location>
        <begin position="32"/>
        <end position="183"/>
    </location>
</feature>
<dbReference type="PROSITE" id="PS51257">
    <property type="entry name" value="PROKAR_LIPOPROTEIN"/>
    <property type="match status" value="1"/>
</dbReference>
<evidence type="ECO:0000313" key="3">
    <source>
        <dbReference type="Proteomes" id="UP000604481"/>
    </source>
</evidence>
<dbReference type="CDD" id="cd01822">
    <property type="entry name" value="Lysophospholipase_L1_like"/>
    <property type="match status" value="1"/>
</dbReference>
<sequence>MRHLLLCCLTILLVACGQPELPRLAQGATILAFGDSLTYGIGAENGADYPSRLAAQLGHPVINAGIPGETTAEGLARLPTTLNETRPALVLLCLGGNDFLQRKPEAETQRNLDAMLALLASRKVPVLLIGVPKLGFGLDTPPLYQALAEQHQVPLNDTALASILGRQQLKSDLVHPNAQGYQILADELASQLRELGAVR</sequence>
<comment type="caution">
    <text evidence="2">The sequence shown here is derived from an EMBL/GenBank/DDBJ whole genome shotgun (WGS) entry which is preliminary data.</text>
</comment>
<dbReference type="GO" id="GO:0004622">
    <property type="term" value="F:phosphatidylcholine lysophospholipase activity"/>
    <property type="evidence" value="ECO:0007669"/>
    <property type="project" value="TreeGrafter"/>
</dbReference>
<name>A0A8J7K7U8_9NEIS</name>
<organism evidence="2 3">
    <name type="scientific">Chitinilyticum piscinae</name>
    <dbReference type="NCBI Taxonomy" id="2866724"/>
    <lineage>
        <taxon>Bacteria</taxon>
        <taxon>Pseudomonadati</taxon>
        <taxon>Pseudomonadota</taxon>
        <taxon>Betaproteobacteria</taxon>
        <taxon>Neisseriales</taxon>
        <taxon>Chitinibacteraceae</taxon>
        <taxon>Chitinilyticum</taxon>
    </lineage>
</organism>
<dbReference type="RefSeq" id="WP_194115156.1">
    <property type="nucleotide sequence ID" value="NZ_JADFUA010000002.1"/>
</dbReference>
<proteinExistence type="predicted"/>
<dbReference type="SUPFAM" id="SSF52266">
    <property type="entry name" value="SGNH hydrolase"/>
    <property type="match status" value="1"/>
</dbReference>
<gene>
    <name evidence="2" type="ORF">INR99_04605</name>
</gene>